<accession>A0A914CRF3</accession>
<keyword evidence="5" id="KW-0732">Signal</keyword>
<dbReference type="WBParaSite" id="ACRNAN_scaffold1364.g9892.t1">
    <property type="protein sequence ID" value="ACRNAN_scaffold1364.g9892.t1"/>
    <property type="gene ID" value="ACRNAN_scaffold1364.g9892"/>
</dbReference>
<organism evidence="6 7">
    <name type="scientific">Acrobeloides nanus</name>
    <dbReference type="NCBI Taxonomy" id="290746"/>
    <lineage>
        <taxon>Eukaryota</taxon>
        <taxon>Metazoa</taxon>
        <taxon>Ecdysozoa</taxon>
        <taxon>Nematoda</taxon>
        <taxon>Chromadorea</taxon>
        <taxon>Rhabditida</taxon>
        <taxon>Tylenchina</taxon>
        <taxon>Cephalobomorpha</taxon>
        <taxon>Cephaloboidea</taxon>
        <taxon>Cephalobidae</taxon>
        <taxon>Acrobeloides</taxon>
    </lineage>
</organism>
<evidence type="ECO:0000256" key="3">
    <source>
        <dbReference type="ARBA" id="ARBA00023295"/>
    </source>
</evidence>
<evidence type="ECO:0000256" key="5">
    <source>
        <dbReference type="SAM" id="SignalP"/>
    </source>
</evidence>
<proteinExistence type="inferred from homology"/>
<protein>
    <submittedName>
        <fullName evidence="7">Polygalacturonase</fullName>
    </submittedName>
</protein>
<dbReference type="GO" id="GO:0005975">
    <property type="term" value="P:carbohydrate metabolic process"/>
    <property type="evidence" value="ECO:0007669"/>
    <property type="project" value="InterPro"/>
</dbReference>
<keyword evidence="6" id="KW-1185">Reference proteome</keyword>
<dbReference type="Proteomes" id="UP000887540">
    <property type="component" value="Unplaced"/>
</dbReference>
<dbReference type="Pfam" id="PF00295">
    <property type="entry name" value="Glyco_hydro_28"/>
    <property type="match status" value="1"/>
</dbReference>
<evidence type="ECO:0000256" key="1">
    <source>
        <dbReference type="ARBA" id="ARBA00008834"/>
    </source>
</evidence>
<dbReference type="InterPro" id="IPR012334">
    <property type="entry name" value="Pectin_lyas_fold"/>
</dbReference>
<sequence>MAKVRFGGDVLGLTMLLLHVMGKLGDVAIAIESGQSPTKNVMFRYNKIGNSHGLAIGSWQNGGIQDITFKNIVIQGSDALDTGPNLIAARGRGNLTQNVLFQNIQMYNMGYCITLSMNFTQPIPLCPPIRLNIRISTLTTYLAQMLTMTILLTPSSQCRTPLS</sequence>
<dbReference type="GO" id="GO:0004650">
    <property type="term" value="F:polygalacturonase activity"/>
    <property type="evidence" value="ECO:0007669"/>
    <property type="project" value="InterPro"/>
</dbReference>
<evidence type="ECO:0000313" key="6">
    <source>
        <dbReference type="Proteomes" id="UP000887540"/>
    </source>
</evidence>
<dbReference type="AlphaFoldDB" id="A0A914CRF3"/>
<dbReference type="SUPFAM" id="SSF51126">
    <property type="entry name" value="Pectin lyase-like"/>
    <property type="match status" value="1"/>
</dbReference>
<name>A0A914CRF3_9BILA</name>
<keyword evidence="3 4" id="KW-0326">Glycosidase</keyword>
<feature type="signal peptide" evidence="5">
    <location>
        <begin position="1"/>
        <end position="25"/>
    </location>
</feature>
<dbReference type="Gene3D" id="2.160.20.10">
    <property type="entry name" value="Single-stranded right-handed beta-helix, Pectin lyase-like"/>
    <property type="match status" value="1"/>
</dbReference>
<dbReference type="InterPro" id="IPR000743">
    <property type="entry name" value="Glyco_hydro_28"/>
</dbReference>
<keyword evidence="2 4" id="KW-0378">Hydrolase</keyword>
<comment type="similarity">
    <text evidence="1 4">Belongs to the glycosyl hydrolase 28 family.</text>
</comment>
<dbReference type="InterPro" id="IPR011050">
    <property type="entry name" value="Pectin_lyase_fold/virulence"/>
</dbReference>
<evidence type="ECO:0000313" key="7">
    <source>
        <dbReference type="WBParaSite" id="ACRNAN_scaffold1364.g9892.t1"/>
    </source>
</evidence>
<feature type="chain" id="PRO_5037609559" evidence="5">
    <location>
        <begin position="26"/>
        <end position="163"/>
    </location>
</feature>
<evidence type="ECO:0000256" key="4">
    <source>
        <dbReference type="RuleBase" id="RU361169"/>
    </source>
</evidence>
<reference evidence="7" key="1">
    <citation type="submission" date="2022-11" db="UniProtKB">
        <authorList>
            <consortium name="WormBaseParasite"/>
        </authorList>
    </citation>
    <scope>IDENTIFICATION</scope>
</reference>
<evidence type="ECO:0000256" key="2">
    <source>
        <dbReference type="ARBA" id="ARBA00022801"/>
    </source>
</evidence>